<protein>
    <recommendedName>
        <fullName evidence="1">Phage tail protein C-terminal domain-containing protein</fullName>
    </recommendedName>
</protein>
<evidence type="ECO:0000313" key="3">
    <source>
        <dbReference type="Proteomes" id="UP000020595"/>
    </source>
</evidence>
<sequence length="323" mass="35199">MANLVFKFSWDHRPFPYNSAQGKRQFMLPFASGIPNLTPSFSQITDIPATNPASRVIGTAAGNVMEVGAFGLGGRSVNSTSTDKIDVNGFYHEQLSSSASPSTMNYAAFIHVRHMSASGYAFQLGAPMGASSLNALKGRICNAGVWSDVAVIYNTHNTTKDSNGFIKAASPVVKLFSDHIELNTDAEKQPIQFEKVEVGDYLLKGSLGFAQEGWYIEVPKDANGNTVVAVEYSTLENGDLSIKTYKRKFDFELAAVVADHENPMDIPEGRWIDIRLHEEPEPEPEIFQTETPVDFQPNNLSEAVAAAMAGVEPPEISDTDETL</sequence>
<reference evidence="2 3" key="1">
    <citation type="submission" date="2014-02" db="EMBL/GenBank/DDBJ databases">
        <title>Comparative genomics and transcriptomics to identify genetic mechanisms underlying the emergence of carbapenem resistant Acinetobacter baumannii (CRAb).</title>
        <authorList>
            <person name="Harris A.D."/>
            <person name="Johnson K.J."/>
            <person name="George J."/>
            <person name="Shefchek K."/>
            <person name="Daugherty S.C."/>
            <person name="Parankush S."/>
            <person name="Sadzewicz L."/>
            <person name="Tallon L."/>
            <person name="Sengamalay N."/>
            <person name="Hazen T.H."/>
            <person name="Rasko D.A."/>
        </authorList>
    </citation>
    <scope>NUCLEOTIDE SEQUENCE [LARGE SCALE GENOMIC DNA]</scope>
    <source>
        <strain evidence="2 3">1295743</strain>
    </source>
</reference>
<dbReference type="Proteomes" id="UP000020595">
    <property type="component" value="Unassembled WGS sequence"/>
</dbReference>
<dbReference type="Pfam" id="PF25670">
    <property type="entry name" value="Phage_tail_C_2"/>
    <property type="match status" value="1"/>
</dbReference>
<dbReference type="PATRIC" id="fig|1310613.3.peg.3583"/>
<dbReference type="InterPro" id="IPR058008">
    <property type="entry name" value="Gp26_C"/>
</dbReference>
<accession>A0A009HHV4</accession>
<feature type="domain" description="Phage tail protein C-terminal" evidence="1">
    <location>
        <begin position="157"/>
        <end position="277"/>
    </location>
</feature>
<evidence type="ECO:0000313" key="2">
    <source>
        <dbReference type="EMBL" id="EXB03782.1"/>
    </source>
</evidence>
<dbReference type="EMBL" id="JEWH01000073">
    <property type="protein sequence ID" value="EXB03782.1"/>
    <property type="molecule type" value="Genomic_DNA"/>
</dbReference>
<gene>
    <name evidence="2" type="ORF">J512_3745</name>
</gene>
<dbReference type="AlphaFoldDB" id="A0A009HHV4"/>
<name>A0A009HHV4_ACIB9</name>
<evidence type="ECO:0000259" key="1">
    <source>
        <dbReference type="Pfam" id="PF25670"/>
    </source>
</evidence>
<organism evidence="2 3">
    <name type="scientific">Acinetobacter baumannii (strain 1295743)</name>
    <dbReference type="NCBI Taxonomy" id="1310613"/>
    <lineage>
        <taxon>Bacteria</taxon>
        <taxon>Pseudomonadati</taxon>
        <taxon>Pseudomonadota</taxon>
        <taxon>Gammaproteobacteria</taxon>
        <taxon>Moraxellales</taxon>
        <taxon>Moraxellaceae</taxon>
        <taxon>Acinetobacter</taxon>
        <taxon>Acinetobacter calcoaceticus/baumannii complex</taxon>
    </lineage>
</organism>
<proteinExistence type="predicted"/>
<comment type="caution">
    <text evidence="2">The sequence shown here is derived from an EMBL/GenBank/DDBJ whole genome shotgun (WGS) entry which is preliminary data.</text>
</comment>
<dbReference type="RefSeq" id="WP_032051761.1">
    <property type="nucleotide sequence ID" value="NZ_JEWH01000073.1"/>
</dbReference>